<evidence type="ECO:0008006" key="4">
    <source>
        <dbReference type="Google" id="ProtNLM"/>
    </source>
</evidence>
<dbReference type="PANTHER" id="PTHR38705">
    <property type="entry name" value="PROTEIN RDS1"/>
    <property type="match status" value="1"/>
</dbReference>
<dbReference type="OrthoDB" id="2098436at2759"/>
<proteinExistence type="predicted"/>
<reference evidence="3" key="2">
    <citation type="submission" date="2015-01" db="EMBL/GenBank/DDBJ databases">
        <title>Evolutionary Origins and Diversification of the Mycorrhizal Mutualists.</title>
        <authorList>
            <consortium name="DOE Joint Genome Institute"/>
            <consortium name="Mycorrhizal Genomics Consortium"/>
            <person name="Kohler A."/>
            <person name="Kuo A."/>
            <person name="Nagy L.G."/>
            <person name="Floudas D."/>
            <person name="Copeland A."/>
            <person name="Barry K.W."/>
            <person name="Cichocki N."/>
            <person name="Veneault-Fourrey C."/>
            <person name="LaButti K."/>
            <person name="Lindquist E.A."/>
            <person name="Lipzen A."/>
            <person name="Lundell T."/>
            <person name="Morin E."/>
            <person name="Murat C."/>
            <person name="Riley R."/>
            <person name="Ohm R."/>
            <person name="Sun H."/>
            <person name="Tunlid A."/>
            <person name="Henrissat B."/>
            <person name="Grigoriev I.V."/>
            <person name="Hibbett D.S."/>
            <person name="Martin F."/>
        </authorList>
    </citation>
    <scope>NUCLEOTIDE SEQUENCE [LARGE SCALE GENOMIC DNA]</scope>
    <source>
        <strain evidence="3">Foug A</strain>
    </source>
</reference>
<keyword evidence="3" id="KW-1185">Reference proteome</keyword>
<gene>
    <name evidence="2" type="ORF">SCLCIDRAFT_1176906</name>
</gene>
<protein>
    <recommendedName>
        <fullName evidence="4">Rds1 protein</fullName>
    </recommendedName>
</protein>
<evidence type="ECO:0000313" key="2">
    <source>
        <dbReference type="EMBL" id="KIM69182.1"/>
    </source>
</evidence>
<organism evidence="2 3">
    <name type="scientific">Scleroderma citrinum Foug A</name>
    <dbReference type="NCBI Taxonomy" id="1036808"/>
    <lineage>
        <taxon>Eukaryota</taxon>
        <taxon>Fungi</taxon>
        <taxon>Dikarya</taxon>
        <taxon>Basidiomycota</taxon>
        <taxon>Agaricomycotina</taxon>
        <taxon>Agaricomycetes</taxon>
        <taxon>Agaricomycetidae</taxon>
        <taxon>Boletales</taxon>
        <taxon>Sclerodermatineae</taxon>
        <taxon>Sclerodermataceae</taxon>
        <taxon>Scleroderma</taxon>
    </lineage>
</organism>
<dbReference type="Pfam" id="PF13668">
    <property type="entry name" value="Ferritin_2"/>
    <property type="match status" value="1"/>
</dbReference>
<dbReference type="EMBL" id="KN822007">
    <property type="protein sequence ID" value="KIM69182.1"/>
    <property type="molecule type" value="Genomic_DNA"/>
</dbReference>
<name>A0A0C3AW63_9AGAM</name>
<dbReference type="HOGENOM" id="CLU_028606_0_0_1"/>
<dbReference type="Proteomes" id="UP000053989">
    <property type="component" value="Unassembled WGS sequence"/>
</dbReference>
<sequence>MVALRGLAYAAPPGQVYAAPHALDRATSPPPSPPSGGVDVSPDSPPPIYHALSDFDFQSLNLALNQEYIELDLFHYGLARFSEQEFLDAGLAAEYRFLIEYMADQEVGHAEMITNLLYPHGAKQCKYQYPFNTVREFFDFCQKASIPLLTRWGESGVYGFLPHLDNRAPAELLLNSITTEARQQMVFRQLQGLFPMAVWFIAGIPQAWAWTLLSPYLVTCPEENPYIKWQIFPYLTVTNNPNAIRSGSKAAVSTNVSAISYPGYEVHFKWDEPGQQVSYDKKYTTTTSAGPAKYALWVSQLNATYTPLYDIDNYTASAKQPDGCVFGDNTAPIFNDTMFVALTDDNPYVTPYNLSLVNPRIVAGPAIYQAG</sequence>
<evidence type="ECO:0000313" key="3">
    <source>
        <dbReference type="Proteomes" id="UP000053989"/>
    </source>
</evidence>
<dbReference type="PANTHER" id="PTHR38705:SF1">
    <property type="entry name" value="PROTEIN RDS1"/>
    <property type="match status" value="1"/>
</dbReference>
<dbReference type="InParanoid" id="A0A0C3AW63"/>
<dbReference type="InterPro" id="IPR039254">
    <property type="entry name" value="Rds1"/>
</dbReference>
<dbReference type="AlphaFoldDB" id="A0A0C3AW63"/>
<evidence type="ECO:0000256" key="1">
    <source>
        <dbReference type="SAM" id="MobiDB-lite"/>
    </source>
</evidence>
<accession>A0A0C3AW63</accession>
<dbReference type="STRING" id="1036808.A0A0C3AW63"/>
<feature type="region of interest" description="Disordered" evidence="1">
    <location>
        <begin position="22"/>
        <end position="43"/>
    </location>
</feature>
<reference evidence="2 3" key="1">
    <citation type="submission" date="2014-04" db="EMBL/GenBank/DDBJ databases">
        <authorList>
            <consortium name="DOE Joint Genome Institute"/>
            <person name="Kuo A."/>
            <person name="Kohler A."/>
            <person name="Nagy L.G."/>
            <person name="Floudas D."/>
            <person name="Copeland A."/>
            <person name="Barry K.W."/>
            <person name="Cichocki N."/>
            <person name="Veneault-Fourrey C."/>
            <person name="LaButti K."/>
            <person name="Lindquist E.A."/>
            <person name="Lipzen A."/>
            <person name="Lundell T."/>
            <person name="Morin E."/>
            <person name="Murat C."/>
            <person name="Sun H."/>
            <person name="Tunlid A."/>
            <person name="Henrissat B."/>
            <person name="Grigoriev I.V."/>
            <person name="Hibbett D.S."/>
            <person name="Martin F."/>
            <person name="Nordberg H.P."/>
            <person name="Cantor M.N."/>
            <person name="Hua S.X."/>
        </authorList>
    </citation>
    <scope>NUCLEOTIDE SEQUENCE [LARGE SCALE GENOMIC DNA]</scope>
    <source>
        <strain evidence="2 3">Foug A</strain>
    </source>
</reference>